<keyword evidence="10" id="KW-0675">Receptor</keyword>
<feature type="region of interest" description="Disordered" evidence="11">
    <location>
        <begin position="265"/>
        <end position="342"/>
    </location>
</feature>
<reference evidence="13" key="1">
    <citation type="submission" date="2021-01" db="EMBL/GenBank/DDBJ databases">
        <authorList>
            <person name="Corre E."/>
            <person name="Pelletier E."/>
            <person name="Niang G."/>
            <person name="Scheremetjew M."/>
            <person name="Finn R."/>
            <person name="Kale V."/>
            <person name="Holt S."/>
            <person name="Cochrane G."/>
            <person name="Meng A."/>
            <person name="Brown T."/>
            <person name="Cohen L."/>
        </authorList>
    </citation>
    <scope>NUCLEOTIDE SEQUENCE</scope>
    <source>
        <strain evidence="13">CCMP 2712</strain>
    </source>
</reference>
<feature type="transmembrane region" description="Helical" evidence="12">
    <location>
        <begin position="110"/>
        <end position="129"/>
    </location>
</feature>
<evidence type="ECO:0000256" key="7">
    <source>
        <dbReference type="ARBA" id="ARBA00022989"/>
    </source>
</evidence>
<gene>
    <name evidence="13" type="ORF">GTHE00462_LOCUS21374</name>
</gene>
<dbReference type="SUPFAM" id="SSF81321">
    <property type="entry name" value="Family A G protein-coupled receptor-like"/>
    <property type="match status" value="1"/>
</dbReference>
<dbReference type="PRINTS" id="PR00251">
    <property type="entry name" value="BACTRLOPSIN"/>
</dbReference>
<comment type="similarity">
    <text evidence="2">Belongs to the archaeal/bacterial/fungal opsin family.</text>
</comment>
<keyword evidence="7 12" id="KW-1133">Transmembrane helix</keyword>
<feature type="transmembrane region" description="Helical" evidence="12">
    <location>
        <begin position="49"/>
        <end position="65"/>
    </location>
</feature>
<evidence type="ECO:0000256" key="8">
    <source>
        <dbReference type="ARBA" id="ARBA00022991"/>
    </source>
</evidence>
<comment type="subcellular location">
    <subcellularLocation>
        <location evidence="1">Membrane</location>
        <topology evidence="1">Multi-pass membrane protein</topology>
    </subcellularLocation>
</comment>
<sequence>MVESSAVIAANWISFLVIAGSFVVLCFISLRYKGPGGNENYYNGFREQNMLTVIINLWCALAYFAKVLQSHSDDDGFVPLTKIPYLDYATTCPLLTLDLMWCLDAPYKITSAVLVFTVMITGVACSLAVAPYSFYWFAMGMVLFIFTYVLMLSIVRERLEFITQCAHDSNAKRSIKHLKAAVIIYFGIWPIFAILWLLSYRAANVISNDTNHILHCILDVIAKSCFGFVLLHFKMYFDKKLLESGVHEDEFAEYSKEVSKHREEKPWRKTASSYPESDYDEPVYMNGEGESKMQSMIRKSLSRKDLRGISRPTSPPRSPPRSPVNPRTSFSLRKTTDLNLNDPPAWGGLQASAASWEDLQPANDREVTHFNEFCRSLPKKMVSLMNDQTNMYNSEDKDEGNYLERAKVAHTKTRDKFHIGNGNGEKKEQEGPRQGFSFFHPLFP</sequence>
<dbReference type="InterPro" id="IPR001425">
    <property type="entry name" value="Arc/bac/fun_rhodopsins"/>
</dbReference>
<dbReference type="EMBL" id="HBKN01027645">
    <property type="protein sequence ID" value="CAE2310995.1"/>
    <property type="molecule type" value="Transcribed_RNA"/>
</dbReference>
<feature type="transmembrane region" description="Helical" evidence="12">
    <location>
        <begin position="180"/>
        <end position="200"/>
    </location>
</feature>
<evidence type="ECO:0000256" key="10">
    <source>
        <dbReference type="ARBA" id="ARBA00023170"/>
    </source>
</evidence>
<evidence type="ECO:0000256" key="4">
    <source>
        <dbReference type="ARBA" id="ARBA00022606"/>
    </source>
</evidence>
<dbReference type="GO" id="GO:0009881">
    <property type="term" value="F:photoreceptor activity"/>
    <property type="evidence" value="ECO:0007669"/>
    <property type="project" value="UniProtKB-KW"/>
</dbReference>
<evidence type="ECO:0000256" key="1">
    <source>
        <dbReference type="ARBA" id="ARBA00004141"/>
    </source>
</evidence>
<feature type="compositionally biased region" description="Basic and acidic residues" evidence="11">
    <location>
        <begin position="413"/>
        <end position="431"/>
    </location>
</feature>
<keyword evidence="3" id="KW-0600">Photoreceptor protein</keyword>
<feature type="transmembrane region" description="Helical" evidence="12">
    <location>
        <begin position="212"/>
        <end position="233"/>
    </location>
</feature>
<feature type="compositionally biased region" description="Pro residues" evidence="11">
    <location>
        <begin position="313"/>
        <end position="323"/>
    </location>
</feature>
<keyword evidence="5 12" id="KW-0812">Transmembrane</keyword>
<dbReference type="GO" id="GO:0005886">
    <property type="term" value="C:plasma membrane"/>
    <property type="evidence" value="ECO:0007669"/>
    <property type="project" value="TreeGrafter"/>
</dbReference>
<evidence type="ECO:0000256" key="9">
    <source>
        <dbReference type="ARBA" id="ARBA00023136"/>
    </source>
</evidence>
<dbReference type="AlphaFoldDB" id="A0A7S4L061"/>
<protein>
    <submittedName>
        <fullName evidence="13">Uncharacterized protein</fullName>
    </submittedName>
</protein>
<keyword evidence="4" id="KW-0716">Sensory transduction</keyword>
<dbReference type="SMART" id="SM01021">
    <property type="entry name" value="Bac_rhodopsin"/>
    <property type="match status" value="1"/>
</dbReference>
<proteinExistence type="inferred from homology"/>
<evidence type="ECO:0000256" key="6">
    <source>
        <dbReference type="ARBA" id="ARBA00022925"/>
    </source>
</evidence>
<dbReference type="Gene3D" id="1.20.1070.10">
    <property type="entry name" value="Rhodopsin 7-helix transmembrane proteins"/>
    <property type="match status" value="1"/>
</dbReference>
<evidence type="ECO:0000256" key="12">
    <source>
        <dbReference type="SAM" id="Phobius"/>
    </source>
</evidence>
<keyword evidence="8" id="KW-0157">Chromophore</keyword>
<evidence type="ECO:0000256" key="3">
    <source>
        <dbReference type="ARBA" id="ARBA00022543"/>
    </source>
</evidence>
<dbReference type="Pfam" id="PF01036">
    <property type="entry name" value="Bac_rhodopsin"/>
    <property type="match status" value="1"/>
</dbReference>
<evidence type="ECO:0000313" key="13">
    <source>
        <dbReference type="EMBL" id="CAE2310995.1"/>
    </source>
</evidence>
<feature type="transmembrane region" description="Helical" evidence="12">
    <location>
        <begin position="135"/>
        <end position="155"/>
    </location>
</feature>
<evidence type="ECO:0000256" key="5">
    <source>
        <dbReference type="ARBA" id="ARBA00022692"/>
    </source>
</evidence>
<feature type="compositionally biased region" description="Polar residues" evidence="11">
    <location>
        <begin position="330"/>
        <end position="339"/>
    </location>
</feature>
<name>A0A7S4L061_GUITH</name>
<feature type="region of interest" description="Disordered" evidence="11">
    <location>
        <begin position="413"/>
        <end position="444"/>
    </location>
</feature>
<dbReference type="PANTHER" id="PTHR28286">
    <property type="match status" value="1"/>
</dbReference>
<keyword evidence="6" id="KW-0681">Retinal protein</keyword>
<keyword evidence="9 12" id="KW-0472">Membrane</keyword>
<evidence type="ECO:0000256" key="2">
    <source>
        <dbReference type="ARBA" id="ARBA00008130"/>
    </source>
</evidence>
<organism evidence="13">
    <name type="scientific">Guillardia theta</name>
    <name type="common">Cryptophyte</name>
    <name type="synonym">Cryptomonas phi</name>
    <dbReference type="NCBI Taxonomy" id="55529"/>
    <lineage>
        <taxon>Eukaryota</taxon>
        <taxon>Cryptophyceae</taxon>
        <taxon>Pyrenomonadales</taxon>
        <taxon>Geminigeraceae</taxon>
        <taxon>Guillardia</taxon>
    </lineage>
</organism>
<dbReference type="GO" id="GO:0007602">
    <property type="term" value="P:phototransduction"/>
    <property type="evidence" value="ECO:0007669"/>
    <property type="project" value="UniProtKB-KW"/>
</dbReference>
<evidence type="ECO:0000256" key="11">
    <source>
        <dbReference type="SAM" id="MobiDB-lite"/>
    </source>
</evidence>
<feature type="transmembrane region" description="Helical" evidence="12">
    <location>
        <begin position="6"/>
        <end position="28"/>
    </location>
</feature>
<accession>A0A7S4L061</accession>
<dbReference type="PANTHER" id="PTHR28286:SF2">
    <property type="entry name" value="BACTERIORHODOPSIN _OPSIN, NOPA (EUROFUNG)"/>
    <property type="match status" value="1"/>
</dbReference>